<dbReference type="Proteomes" id="UP001637618">
    <property type="component" value="Unassembled WGS sequence"/>
</dbReference>
<reference evidence="1" key="1">
    <citation type="submission" date="2022-11" db="EMBL/GenBank/DDBJ databases">
        <title>Draft genome sequences of strains of Pseudomonas imrae sp. nov.</title>
        <authorList>
            <person name="Salva Serra F."/>
            <person name="Nimje P."/>
            <person name="Moore E.R.B."/>
            <person name="Marathe N.P."/>
        </authorList>
    </citation>
    <scope>NUCLEOTIDE SEQUENCE</scope>
    <source>
        <strain evidence="1">15FMM2</strain>
    </source>
</reference>
<accession>A0ACC7PRV9</accession>
<evidence type="ECO:0000313" key="1">
    <source>
        <dbReference type="EMBL" id="MFO2480572.1"/>
    </source>
</evidence>
<name>A0ACC7PRV9_9PSED</name>
<keyword evidence="2" id="KW-1185">Reference proteome</keyword>
<sequence length="209" mass="22901">MKILCLPDFVGHPICYSAFASGIKKQSTPKVINYSDLWPYESLETLACKITNTIDLDRYDLLVGYSFGAHVATLCASRSKVARLCLIDPPPLASLRGLTLDNIRQRLAADPRYAYVQDLVAAELVDPDCVHGNILLLSRLAHLPPVDAPTDLLLCASSAVEAVKADYPGGRYWRDDERDHATIVASHTLIQICLPDAAPHSGRHPNPCE</sequence>
<keyword evidence="1" id="KW-0378">Hydrolase</keyword>
<gene>
    <name evidence="1" type="ORF">OOJ96_24635</name>
</gene>
<comment type="caution">
    <text evidence="1">The sequence shown here is derived from an EMBL/GenBank/DDBJ whole genome shotgun (WGS) entry which is preliminary data.</text>
</comment>
<protein>
    <submittedName>
        <fullName evidence="1">Alpha/beta fold hydrolase</fullName>
    </submittedName>
</protein>
<evidence type="ECO:0000313" key="2">
    <source>
        <dbReference type="Proteomes" id="UP001637618"/>
    </source>
</evidence>
<proteinExistence type="predicted"/>
<organism evidence="1 2">
    <name type="scientific">Pseudomonas imrae</name>
    <dbReference type="NCBI Taxonomy" id="2992837"/>
    <lineage>
        <taxon>Bacteria</taxon>
        <taxon>Pseudomonadati</taxon>
        <taxon>Pseudomonadota</taxon>
        <taxon>Gammaproteobacteria</taxon>
        <taxon>Pseudomonadales</taxon>
        <taxon>Pseudomonadaceae</taxon>
        <taxon>Pseudomonas</taxon>
    </lineage>
</organism>
<dbReference type="EMBL" id="JAPEQY010000029">
    <property type="protein sequence ID" value="MFO2480572.1"/>
    <property type="molecule type" value="Genomic_DNA"/>
</dbReference>